<comment type="similarity">
    <text evidence="1">Belongs to the 2S seed storage albumins family.</text>
</comment>
<dbReference type="AlphaFoldDB" id="A0AA41RXJ5"/>
<dbReference type="InterPro" id="IPR001954">
    <property type="entry name" value="Glia_glutenin"/>
</dbReference>
<dbReference type="InterPro" id="IPR016140">
    <property type="entry name" value="Bifunc_inhib/LTP/seed_store"/>
</dbReference>
<comment type="caution">
    <text evidence="4">The sequence shown here is derived from an EMBL/GenBank/DDBJ whole genome shotgun (WGS) entry which is preliminary data.</text>
</comment>
<reference evidence="4" key="1">
    <citation type="submission" date="2022-03" db="EMBL/GenBank/DDBJ databases">
        <title>A functionally conserved STORR gene fusion in Papaver species that diverged 16.8 million years ago.</title>
        <authorList>
            <person name="Catania T."/>
        </authorList>
    </citation>
    <scope>NUCLEOTIDE SEQUENCE</scope>
    <source>
        <strain evidence="4">S-191538</strain>
    </source>
</reference>
<dbReference type="Pfam" id="PF00234">
    <property type="entry name" value="Tryp_alpha_amyl"/>
    <property type="match status" value="2"/>
</dbReference>
<feature type="chain" id="PRO_5041324700" description="Bifunctional inhibitor/plant lipid transfer protein/seed storage helical domain-containing protein" evidence="2">
    <location>
        <begin position="21"/>
        <end position="238"/>
    </location>
</feature>
<accession>A0AA41RXJ5</accession>
<evidence type="ECO:0000256" key="2">
    <source>
        <dbReference type="SAM" id="SignalP"/>
    </source>
</evidence>
<keyword evidence="5" id="KW-1185">Reference proteome</keyword>
<feature type="signal peptide" evidence="2">
    <location>
        <begin position="1"/>
        <end position="20"/>
    </location>
</feature>
<evidence type="ECO:0000256" key="1">
    <source>
        <dbReference type="ARBA" id="ARBA00008262"/>
    </source>
</evidence>
<feature type="domain" description="Bifunctional inhibitor/plant lipid transfer protein/seed storage helical" evidence="3">
    <location>
        <begin position="45"/>
        <end position="126"/>
    </location>
</feature>
<dbReference type="InterPro" id="IPR036312">
    <property type="entry name" value="Bifun_inhib/LTP/seed_sf"/>
</dbReference>
<evidence type="ECO:0000259" key="3">
    <source>
        <dbReference type="SMART" id="SM00499"/>
    </source>
</evidence>
<dbReference type="GO" id="GO:0045735">
    <property type="term" value="F:nutrient reservoir activity"/>
    <property type="evidence" value="ECO:0007669"/>
    <property type="project" value="InterPro"/>
</dbReference>
<dbReference type="SUPFAM" id="SSF47699">
    <property type="entry name" value="Bifunctional inhibitor/lipid-transfer protein/seed storage 2S albumin"/>
    <property type="match status" value="2"/>
</dbReference>
<keyword evidence="2" id="KW-0732">Signal</keyword>
<dbReference type="SMART" id="SM00499">
    <property type="entry name" value="AAI"/>
    <property type="match status" value="2"/>
</dbReference>
<dbReference type="InterPro" id="IPR000617">
    <property type="entry name" value="Napin/2SS/CON"/>
</dbReference>
<dbReference type="CDD" id="cd00261">
    <property type="entry name" value="AAI_SS"/>
    <property type="match status" value="2"/>
</dbReference>
<feature type="domain" description="Bifunctional inhibitor/plant lipid transfer protein/seed storage helical" evidence="3">
    <location>
        <begin position="150"/>
        <end position="231"/>
    </location>
</feature>
<protein>
    <recommendedName>
        <fullName evidence="3">Bifunctional inhibitor/plant lipid transfer protein/seed storage helical domain-containing protein</fullName>
    </recommendedName>
</protein>
<name>A0AA41RXJ5_PAPNU</name>
<proteinExistence type="inferred from homology"/>
<dbReference type="EMBL" id="JAJJMA010079284">
    <property type="protein sequence ID" value="MCL7028417.1"/>
    <property type="molecule type" value="Genomic_DNA"/>
</dbReference>
<sequence length="238" mass="27884">MAQFKILAALFLVMLTVVNASIENQTGQQSRRCQREMQGMRMNMCQQYLQQSTHGRGMEIANPTGQMRRQCCREMGEVSENCRCQAINMMMQDMMQREEYQGQEMREMMQTARQLPSMCNMRPQYCEIRETGRPSGRCQGEMQKMHMNMCQQYLQQSAQGLVMVTTNPAGQMKRQCCREMGEVSENCRCEAVNMMMHDMMQRGEYQGQEMREMMQTARQLPSMCNMRPQYCEIRGTGY</sequence>
<evidence type="ECO:0000313" key="5">
    <source>
        <dbReference type="Proteomes" id="UP001177140"/>
    </source>
</evidence>
<gene>
    <name evidence="4" type="ORF">MKW94_004569</name>
</gene>
<dbReference type="PANTHER" id="PTHR35496:SF4">
    <property type="entry name" value="2S SULFUR-RICH SEED STORAGE PROTEIN 2-LIKE"/>
    <property type="match status" value="1"/>
</dbReference>
<dbReference type="PRINTS" id="PR00208">
    <property type="entry name" value="GLIADGLUTEN"/>
</dbReference>
<dbReference type="Proteomes" id="UP001177140">
    <property type="component" value="Unassembled WGS sequence"/>
</dbReference>
<evidence type="ECO:0000313" key="4">
    <source>
        <dbReference type="EMBL" id="MCL7028417.1"/>
    </source>
</evidence>
<dbReference type="Gene3D" id="1.10.110.10">
    <property type="entry name" value="Plant lipid-transfer and hydrophobic proteins"/>
    <property type="match status" value="2"/>
</dbReference>
<dbReference type="PANTHER" id="PTHR35496">
    <property type="entry name" value="2S SEED STORAGE PROTEIN 1-RELATED"/>
    <property type="match status" value="1"/>
</dbReference>
<organism evidence="4 5">
    <name type="scientific">Papaver nudicaule</name>
    <name type="common">Iceland poppy</name>
    <dbReference type="NCBI Taxonomy" id="74823"/>
    <lineage>
        <taxon>Eukaryota</taxon>
        <taxon>Viridiplantae</taxon>
        <taxon>Streptophyta</taxon>
        <taxon>Embryophyta</taxon>
        <taxon>Tracheophyta</taxon>
        <taxon>Spermatophyta</taxon>
        <taxon>Magnoliopsida</taxon>
        <taxon>Ranunculales</taxon>
        <taxon>Papaveraceae</taxon>
        <taxon>Papaveroideae</taxon>
        <taxon>Papaver</taxon>
    </lineage>
</organism>